<reference evidence="2 3" key="2">
    <citation type="journal article" date="2010" name="Nucleic Acids Res.">
        <title>BeetleBase in 2010: revisions to provide comprehensive genomic information for Tribolium castaneum.</title>
        <authorList>
            <person name="Kim H.S."/>
            <person name="Murphy T."/>
            <person name="Xia J."/>
            <person name="Caragea D."/>
            <person name="Park Y."/>
            <person name="Beeman R.W."/>
            <person name="Lorenzen M.D."/>
            <person name="Butcher S."/>
            <person name="Manak J.R."/>
            <person name="Brown S.J."/>
        </authorList>
    </citation>
    <scope>GENOME REANNOTATION</scope>
    <source>
        <strain evidence="2 3">Georgia GA2</strain>
    </source>
</reference>
<keyword evidence="1" id="KW-0472">Membrane</keyword>
<protein>
    <submittedName>
        <fullName evidence="2">Uncharacterized protein</fullName>
    </submittedName>
</protein>
<dbReference type="AlphaFoldDB" id="D6WS27"/>
<gene>
    <name evidence="2" type="primary">GLEAN_08764</name>
    <name evidence="2" type="ORF">TcasGA2_TC008764</name>
</gene>
<keyword evidence="1" id="KW-1133">Transmembrane helix</keyword>
<keyword evidence="3" id="KW-1185">Reference proteome</keyword>
<name>D6WS27_TRICA</name>
<dbReference type="Proteomes" id="UP000007266">
    <property type="component" value="Linkage group 7"/>
</dbReference>
<sequence>MRTAVFLPSPHQVRILPVAARVDYKFRENVFSTINGFYREAACVNRPQERRGAAMGVGECVQNSVVTIIDIVLYSIALHRLVRGARLWRYPRQAFFHSGIYPTKTRTEYKTRMARLKTVDLIANLHTVRKFARDQPAAMAPFIAATTAATAIVIINSLSSRDSSV</sequence>
<evidence type="ECO:0000256" key="1">
    <source>
        <dbReference type="SAM" id="Phobius"/>
    </source>
</evidence>
<dbReference type="InParanoid" id="D6WS27"/>
<dbReference type="EMBL" id="KQ971354">
    <property type="protein sequence ID" value="EFA05946.1"/>
    <property type="molecule type" value="Genomic_DNA"/>
</dbReference>
<evidence type="ECO:0000313" key="3">
    <source>
        <dbReference type="Proteomes" id="UP000007266"/>
    </source>
</evidence>
<organism evidence="2 3">
    <name type="scientific">Tribolium castaneum</name>
    <name type="common">Red flour beetle</name>
    <dbReference type="NCBI Taxonomy" id="7070"/>
    <lineage>
        <taxon>Eukaryota</taxon>
        <taxon>Metazoa</taxon>
        <taxon>Ecdysozoa</taxon>
        <taxon>Arthropoda</taxon>
        <taxon>Hexapoda</taxon>
        <taxon>Insecta</taxon>
        <taxon>Pterygota</taxon>
        <taxon>Neoptera</taxon>
        <taxon>Endopterygota</taxon>
        <taxon>Coleoptera</taxon>
        <taxon>Polyphaga</taxon>
        <taxon>Cucujiformia</taxon>
        <taxon>Tenebrionidae</taxon>
        <taxon>Tenebrionidae incertae sedis</taxon>
        <taxon>Tribolium</taxon>
    </lineage>
</organism>
<evidence type="ECO:0000313" key="2">
    <source>
        <dbReference type="EMBL" id="EFA05946.1"/>
    </source>
</evidence>
<reference evidence="2 3" key="1">
    <citation type="journal article" date="2008" name="Nature">
        <title>The genome of the model beetle and pest Tribolium castaneum.</title>
        <authorList>
            <consortium name="Tribolium Genome Sequencing Consortium"/>
            <person name="Richards S."/>
            <person name="Gibbs R.A."/>
            <person name="Weinstock G.M."/>
            <person name="Brown S.J."/>
            <person name="Denell R."/>
            <person name="Beeman R.W."/>
            <person name="Gibbs R."/>
            <person name="Beeman R.W."/>
            <person name="Brown S.J."/>
            <person name="Bucher G."/>
            <person name="Friedrich M."/>
            <person name="Grimmelikhuijzen C.J."/>
            <person name="Klingler M."/>
            <person name="Lorenzen M."/>
            <person name="Richards S."/>
            <person name="Roth S."/>
            <person name="Schroder R."/>
            <person name="Tautz D."/>
            <person name="Zdobnov E.M."/>
            <person name="Muzny D."/>
            <person name="Gibbs R.A."/>
            <person name="Weinstock G.M."/>
            <person name="Attaway T."/>
            <person name="Bell S."/>
            <person name="Buhay C.J."/>
            <person name="Chandrabose M.N."/>
            <person name="Chavez D."/>
            <person name="Clerk-Blankenburg K.P."/>
            <person name="Cree A."/>
            <person name="Dao M."/>
            <person name="Davis C."/>
            <person name="Chacko J."/>
            <person name="Dinh H."/>
            <person name="Dugan-Rocha S."/>
            <person name="Fowler G."/>
            <person name="Garner T.T."/>
            <person name="Garnes J."/>
            <person name="Gnirke A."/>
            <person name="Hawes A."/>
            <person name="Hernandez J."/>
            <person name="Hines S."/>
            <person name="Holder M."/>
            <person name="Hume J."/>
            <person name="Jhangiani S.N."/>
            <person name="Joshi V."/>
            <person name="Khan Z.M."/>
            <person name="Jackson L."/>
            <person name="Kovar C."/>
            <person name="Kowis A."/>
            <person name="Lee S."/>
            <person name="Lewis L.R."/>
            <person name="Margolis J."/>
            <person name="Morgan M."/>
            <person name="Nazareth L.V."/>
            <person name="Nguyen N."/>
            <person name="Okwuonu G."/>
            <person name="Parker D."/>
            <person name="Richards S."/>
            <person name="Ruiz S.J."/>
            <person name="Santibanez J."/>
            <person name="Savard J."/>
            <person name="Scherer S.E."/>
            <person name="Schneider B."/>
            <person name="Sodergren E."/>
            <person name="Tautz D."/>
            <person name="Vattahil S."/>
            <person name="Villasana D."/>
            <person name="White C.S."/>
            <person name="Wright R."/>
            <person name="Park Y."/>
            <person name="Beeman R.W."/>
            <person name="Lord J."/>
            <person name="Oppert B."/>
            <person name="Lorenzen M."/>
            <person name="Brown S."/>
            <person name="Wang L."/>
            <person name="Savard J."/>
            <person name="Tautz D."/>
            <person name="Richards S."/>
            <person name="Weinstock G."/>
            <person name="Gibbs R.A."/>
            <person name="Liu Y."/>
            <person name="Worley K."/>
            <person name="Weinstock G."/>
            <person name="Elsik C.G."/>
            <person name="Reese J.T."/>
            <person name="Elhaik E."/>
            <person name="Landan G."/>
            <person name="Graur D."/>
            <person name="Arensburger P."/>
            <person name="Atkinson P."/>
            <person name="Beeman R.W."/>
            <person name="Beidler J."/>
            <person name="Brown S.J."/>
            <person name="Demuth J.P."/>
            <person name="Drury D.W."/>
            <person name="Du Y.Z."/>
            <person name="Fujiwara H."/>
            <person name="Lorenzen M."/>
            <person name="Maselli V."/>
            <person name="Osanai M."/>
            <person name="Park Y."/>
            <person name="Robertson H.M."/>
            <person name="Tu Z."/>
            <person name="Wang J.J."/>
            <person name="Wang S."/>
            <person name="Richards S."/>
            <person name="Song H."/>
            <person name="Zhang L."/>
            <person name="Sodergren E."/>
            <person name="Werner D."/>
            <person name="Stanke M."/>
            <person name="Morgenstern B."/>
            <person name="Solovyev V."/>
            <person name="Kosarev P."/>
            <person name="Brown G."/>
            <person name="Chen H.C."/>
            <person name="Ermolaeva O."/>
            <person name="Hlavina W."/>
            <person name="Kapustin Y."/>
            <person name="Kiryutin B."/>
            <person name="Kitts P."/>
            <person name="Maglott D."/>
            <person name="Pruitt K."/>
            <person name="Sapojnikov V."/>
            <person name="Souvorov A."/>
            <person name="Mackey A.J."/>
            <person name="Waterhouse R.M."/>
            <person name="Wyder S."/>
            <person name="Zdobnov E.M."/>
            <person name="Zdobnov E.M."/>
            <person name="Wyder S."/>
            <person name="Kriventseva E.V."/>
            <person name="Kadowaki T."/>
            <person name="Bork P."/>
            <person name="Aranda M."/>
            <person name="Bao R."/>
            <person name="Beermann A."/>
            <person name="Berns N."/>
            <person name="Bolognesi R."/>
            <person name="Bonneton F."/>
            <person name="Bopp D."/>
            <person name="Brown S.J."/>
            <person name="Bucher G."/>
            <person name="Butts T."/>
            <person name="Chaumot A."/>
            <person name="Denell R.E."/>
            <person name="Ferrier D.E."/>
            <person name="Friedrich M."/>
            <person name="Gordon C.M."/>
            <person name="Jindra M."/>
            <person name="Klingler M."/>
            <person name="Lan Q."/>
            <person name="Lattorff H.M."/>
            <person name="Laudet V."/>
            <person name="von Levetsow C."/>
            <person name="Liu Z."/>
            <person name="Lutz R."/>
            <person name="Lynch J.A."/>
            <person name="da Fonseca R.N."/>
            <person name="Posnien N."/>
            <person name="Reuter R."/>
            <person name="Roth S."/>
            <person name="Savard J."/>
            <person name="Schinko J.B."/>
            <person name="Schmitt C."/>
            <person name="Schoppmeier M."/>
            <person name="Schroder R."/>
            <person name="Shippy T.D."/>
            <person name="Simonnet F."/>
            <person name="Marques-Souza H."/>
            <person name="Tautz D."/>
            <person name="Tomoyasu Y."/>
            <person name="Trauner J."/>
            <person name="Van der Zee M."/>
            <person name="Vervoort M."/>
            <person name="Wittkopp N."/>
            <person name="Wimmer E.A."/>
            <person name="Yang X."/>
            <person name="Jones A.K."/>
            <person name="Sattelle D.B."/>
            <person name="Ebert P.R."/>
            <person name="Nelson D."/>
            <person name="Scott J.G."/>
            <person name="Beeman R.W."/>
            <person name="Muthukrishnan S."/>
            <person name="Kramer K.J."/>
            <person name="Arakane Y."/>
            <person name="Beeman R.W."/>
            <person name="Zhu Q."/>
            <person name="Hogenkamp D."/>
            <person name="Dixit R."/>
            <person name="Oppert B."/>
            <person name="Jiang H."/>
            <person name="Zou Z."/>
            <person name="Marshall J."/>
            <person name="Elpidina E."/>
            <person name="Vinokurov K."/>
            <person name="Oppert C."/>
            <person name="Zou Z."/>
            <person name="Evans J."/>
            <person name="Lu Z."/>
            <person name="Zhao P."/>
            <person name="Sumathipala N."/>
            <person name="Altincicek B."/>
            <person name="Vilcinskas A."/>
            <person name="Williams M."/>
            <person name="Hultmark D."/>
            <person name="Hetru C."/>
            <person name="Jiang H."/>
            <person name="Grimmelikhuijzen C.J."/>
            <person name="Hauser F."/>
            <person name="Cazzamali G."/>
            <person name="Williamson M."/>
            <person name="Park Y."/>
            <person name="Li B."/>
            <person name="Tanaka Y."/>
            <person name="Predel R."/>
            <person name="Neupert S."/>
            <person name="Schachtner J."/>
            <person name="Verleyen P."/>
            <person name="Raible F."/>
            <person name="Bork P."/>
            <person name="Friedrich M."/>
            <person name="Walden K.K."/>
            <person name="Robertson H.M."/>
            <person name="Angeli S."/>
            <person name="Foret S."/>
            <person name="Bucher G."/>
            <person name="Schuetz S."/>
            <person name="Maleszka R."/>
            <person name="Wimmer E.A."/>
            <person name="Beeman R.W."/>
            <person name="Lorenzen M."/>
            <person name="Tomoyasu Y."/>
            <person name="Miller S.C."/>
            <person name="Grossmann D."/>
            <person name="Bucher G."/>
        </authorList>
    </citation>
    <scope>NUCLEOTIDE SEQUENCE [LARGE SCALE GENOMIC DNA]</scope>
    <source>
        <strain evidence="2 3">Georgia GA2</strain>
    </source>
</reference>
<accession>D6WS27</accession>
<proteinExistence type="predicted"/>
<feature type="transmembrane region" description="Helical" evidence="1">
    <location>
        <begin position="139"/>
        <end position="159"/>
    </location>
</feature>
<keyword evidence="1" id="KW-0812">Transmembrane</keyword>
<dbReference type="HOGENOM" id="CLU_1612972_0_0_1"/>